<dbReference type="Proteomes" id="UP001152622">
    <property type="component" value="Chromosome 5"/>
</dbReference>
<accession>A0A9Q1FJI3</accession>
<proteinExistence type="predicted"/>
<keyword evidence="2" id="KW-1185">Reference proteome</keyword>
<protein>
    <submittedName>
        <fullName evidence="1">Uncharacterized protein</fullName>
    </submittedName>
</protein>
<dbReference type="AlphaFoldDB" id="A0A9Q1FJI3"/>
<evidence type="ECO:0000313" key="1">
    <source>
        <dbReference type="EMBL" id="KAJ8360115.1"/>
    </source>
</evidence>
<gene>
    <name evidence="1" type="ORF">SKAU_G00166400</name>
</gene>
<sequence>MCVDKGDALLEWDGPAVTDWLESWTGTCDVVAVDGSEALMTSKEGGIGPVLWQRFSSCSVQPTTARQKYAPAASSVVLADESEHD</sequence>
<dbReference type="EMBL" id="JAINUF010000005">
    <property type="protein sequence ID" value="KAJ8360115.1"/>
    <property type="molecule type" value="Genomic_DNA"/>
</dbReference>
<organism evidence="1 2">
    <name type="scientific">Synaphobranchus kaupii</name>
    <name type="common">Kaup's arrowtooth eel</name>
    <dbReference type="NCBI Taxonomy" id="118154"/>
    <lineage>
        <taxon>Eukaryota</taxon>
        <taxon>Metazoa</taxon>
        <taxon>Chordata</taxon>
        <taxon>Craniata</taxon>
        <taxon>Vertebrata</taxon>
        <taxon>Euteleostomi</taxon>
        <taxon>Actinopterygii</taxon>
        <taxon>Neopterygii</taxon>
        <taxon>Teleostei</taxon>
        <taxon>Anguilliformes</taxon>
        <taxon>Synaphobranchidae</taxon>
        <taxon>Synaphobranchus</taxon>
    </lineage>
</organism>
<reference evidence="1" key="1">
    <citation type="journal article" date="2023" name="Science">
        <title>Genome structures resolve the early diversification of teleost fishes.</title>
        <authorList>
            <person name="Parey E."/>
            <person name="Louis A."/>
            <person name="Montfort J."/>
            <person name="Bouchez O."/>
            <person name="Roques C."/>
            <person name="Iampietro C."/>
            <person name="Lluch J."/>
            <person name="Castinel A."/>
            <person name="Donnadieu C."/>
            <person name="Desvignes T."/>
            <person name="Floi Bucao C."/>
            <person name="Jouanno E."/>
            <person name="Wen M."/>
            <person name="Mejri S."/>
            <person name="Dirks R."/>
            <person name="Jansen H."/>
            <person name="Henkel C."/>
            <person name="Chen W.J."/>
            <person name="Zahm M."/>
            <person name="Cabau C."/>
            <person name="Klopp C."/>
            <person name="Thompson A.W."/>
            <person name="Robinson-Rechavi M."/>
            <person name="Braasch I."/>
            <person name="Lecointre G."/>
            <person name="Bobe J."/>
            <person name="Postlethwait J.H."/>
            <person name="Berthelot C."/>
            <person name="Roest Crollius H."/>
            <person name="Guiguen Y."/>
        </authorList>
    </citation>
    <scope>NUCLEOTIDE SEQUENCE</scope>
    <source>
        <strain evidence="1">WJC10195</strain>
    </source>
</reference>
<comment type="caution">
    <text evidence="1">The sequence shown here is derived from an EMBL/GenBank/DDBJ whole genome shotgun (WGS) entry which is preliminary data.</text>
</comment>
<name>A0A9Q1FJI3_SYNKA</name>
<evidence type="ECO:0000313" key="2">
    <source>
        <dbReference type="Proteomes" id="UP001152622"/>
    </source>
</evidence>